<evidence type="ECO:0000259" key="7">
    <source>
        <dbReference type="Pfam" id="PF02770"/>
    </source>
</evidence>
<dbReference type="RefSeq" id="WP_077116761.1">
    <property type="nucleotide sequence ID" value="NZ_LOKT01000003.1"/>
</dbReference>
<evidence type="ECO:0000259" key="6">
    <source>
        <dbReference type="Pfam" id="PF00441"/>
    </source>
</evidence>
<keyword evidence="10" id="KW-1185">Reference proteome</keyword>
<proteinExistence type="inferred from homology"/>
<dbReference type="Pfam" id="PF02770">
    <property type="entry name" value="Acyl-CoA_dh_M"/>
    <property type="match status" value="1"/>
</dbReference>
<dbReference type="Gene3D" id="1.20.140.10">
    <property type="entry name" value="Butyryl-CoA Dehydrogenase, subunit A, domain 3"/>
    <property type="match status" value="1"/>
</dbReference>
<dbReference type="Gene3D" id="2.40.110.10">
    <property type="entry name" value="Butyryl-CoA Dehydrogenase, subunit A, domain 2"/>
    <property type="match status" value="1"/>
</dbReference>
<dbReference type="STRING" id="1538463.B0T36_04710"/>
<accession>A0A1W0B0S8</accession>
<dbReference type="PANTHER" id="PTHR43884:SF12">
    <property type="entry name" value="ISOVALERYL-COA DEHYDROGENASE, MITOCHONDRIAL-RELATED"/>
    <property type="match status" value="1"/>
</dbReference>
<organism evidence="9 10">
    <name type="scientific">Nocardia donostiensis</name>
    <dbReference type="NCBI Taxonomy" id="1538463"/>
    <lineage>
        <taxon>Bacteria</taxon>
        <taxon>Bacillati</taxon>
        <taxon>Actinomycetota</taxon>
        <taxon>Actinomycetes</taxon>
        <taxon>Mycobacteriales</taxon>
        <taxon>Nocardiaceae</taxon>
        <taxon>Nocardia</taxon>
    </lineage>
</organism>
<dbReference type="SUPFAM" id="SSF47203">
    <property type="entry name" value="Acyl-CoA dehydrogenase C-terminal domain-like"/>
    <property type="match status" value="1"/>
</dbReference>
<dbReference type="EMBL" id="MUMY01000009">
    <property type="protein sequence ID" value="ONM48504.1"/>
    <property type="molecule type" value="Genomic_DNA"/>
</dbReference>
<protein>
    <submittedName>
        <fullName evidence="9">Acyl-CoA dehydrogenase</fullName>
    </submittedName>
</protein>
<dbReference type="CDD" id="cd00567">
    <property type="entry name" value="ACAD"/>
    <property type="match status" value="1"/>
</dbReference>
<dbReference type="InterPro" id="IPR009075">
    <property type="entry name" value="AcylCo_DH/oxidase_C"/>
</dbReference>
<evidence type="ECO:0000259" key="8">
    <source>
        <dbReference type="Pfam" id="PF02771"/>
    </source>
</evidence>
<dbReference type="GO" id="GO:0050660">
    <property type="term" value="F:flavin adenine dinucleotide binding"/>
    <property type="evidence" value="ECO:0007669"/>
    <property type="project" value="InterPro"/>
</dbReference>
<evidence type="ECO:0000313" key="10">
    <source>
        <dbReference type="Proteomes" id="UP000188836"/>
    </source>
</evidence>
<dbReference type="InterPro" id="IPR013786">
    <property type="entry name" value="AcylCoA_DH/ox_N"/>
</dbReference>
<feature type="domain" description="Acyl-CoA dehydrogenase/oxidase N-terminal" evidence="8">
    <location>
        <begin position="14"/>
        <end position="103"/>
    </location>
</feature>
<comment type="cofactor">
    <cofactor evidence="1 5">
        <name>FAD</name>
        <dbReference type="ChEBI" id="CHEBI:57692"/>
    </cofactor>
</comment>
<evidence type="ECO:0000256" key="1">
    <source>
        <dbReference type="ARBA" id="ARBA00001974"/>
    </source>
</evidence>
<sequence>MTGIGELLSMARTDAAEWDRGGLPDDIVGAAARAGLLGADRPRERGGQGLDPHELGEIAARVGTVCTSLRSLLTVGGMVSAAVDRWGTAAQRADWVPRLASGELLAGLAATEARAGTELAGVETVFEDTGHEMRVSGRKLWVSFGAVADVLLVLGRADGGLQAALVATDQPHVTVEPVVDQLGMRGARLAHITFDRARVPREQLLAPAGFGLSHVVGTALDHGRYTVAWGCVGMARTCLHDAAVHAARRTQGGIRLAEHEKIRATLGRARVQVEAAQALCERAARYRATADPAAIMATVAAKYAAAEAAADVSAHAVQVLGAAGCAPDSRVGRFFRDAKVMQIIEGSRDVAELHLGDQLLTEVAQEKGVES</sequence>
<keyword evidence="3 5" id="KW-0285">Flavoprotein</keyword>
<name>A0A1W0B0S8_9NOCA</name>
<keyword evidence="5" id="KW-0560">Oxidoreductase</keyword>
<dbReference type="PANTHER" id="PTHR43884">
    <property type="entry name" value="ACYL-COA DEHYDROGENASE"/>
    <property type="match status" value="1"/>
</dbReference>
<evidence type="ECO:0000313" key="9">
    <source>
        <dbReference type="EMBL" id="ONM48504.1"/>
    </source>
</evidence>
<feature type="domain" description="Acyl-CoA oxidase/dehydrogenase middle" evidence="7">
    <location>
        <begin position="108"/>
        <end position="196"/>
    </location>
</feature>
<dbReference type="AlphaFoldDB" id="A0A1W0B0S8"/>
<dbReference type="Gene3D" id="1.10.540.10">
    <property type="entry name" value="Acyl-CoA dehydrogenase/oxidase, N-terminal domain"/>
    <property type="match status" value="1"/>
</dbReference>
<comment type="similarity">
    <text evidence="2 5">Belongs to the acyl-CoA dehydrogenase family.</text>
</comment>
<dbReference type="InterPro" id="IPR006091">
    <property type="entry name" value="Acyl-CoA_Oxase/DH_mid-dom"/>
</dbReference>
<evidence type="ECO:0000256" key="3">
    <source>
        <dbReference type="ARBA" id="ARBA00022630"/>
    </source>
</evidence>
<reference evidence="9 10" key="1">
    <citation type="journal article" date="2016" name="Antonie Van Leeuwenhoek">
        <title>Nocardia donostiensis sp. nov., isolated from human respiratory specimens.</title>
        <authorList>
            <person name="Ercibengoa M."/>
            <person name="Bell M."/>
            <person name="Marimon J.M."/>
            <person name="Humrighouse B."/>
            <person name="Klenk H.P."/>
            <person name="Potter G."/>
            <person name="Perez-Trallero E."/>
        </authorList>
    </citation>
    <scope>NUCLEOTIDE SEQUENCE [LARGE SCALE GENOMIC DNA]</scope>
    <source>
        <strain evidence="9 10">X1655</strain>
    </source>
</reference>
<comment type="caution">
    <text evidence="9">The sequence shown here is derived from an EMBL/GenBank/DDBJ whole genome shotgun (WGS) entry which is preliminary data.</text>
</comment>
<dbReference type="InterPro" id="IPR046373">
    <property type="entry name" value="Acyl-CoA_Oxase/DH_mid-dom_sf"/>
</dbReference>
<dbReference type="Pfam" id="PF02771">
    <property type="entry name" value="Acyl-CoA_dh_N"/>
    <property type="match status" value="1"/>
</dbReference>
<dbReference type="Pfam" id="PF00441">
    <property type="entry name" value="Acyl-CoA_dh_1"/>
    <property type="match status" value="1"/>
</dbReference>
<dbReference type="InterPro" id="IPR036250">
    <property type="entry name" value="AcylCo_DH-like_C"/>
</dbReference>
<dbReference type="Proteomes" id="UP000188836">
    <property type="component" value="Unassembled WGS sequence"/>
</dbReference>
<evidence type="ECO:0000256" key="5">
    <source>
        <dbReference type="RuleBase" id="RU362125"/>
    </source>
</evidence>
<dbReference type="SUPFAM" id="SSF56645">
    <property type="entry name" value="Acyl-CoA dehydrogenase NM domain-like"/>
    <property type="match status" value="1"/>
</dbReference>
<keyword evidence="4 5" id="KW-0274">FAD</keyword>
<evidence type="ECO:0000256" key="4">
    <source>
        <dbReference type="ARBA" id="ARBA00022827"/>
    </source>
</evidence>
<dbReference type="InterPro" id="IPR037069">
    <property type="entry name" value="AcylCoA_DH/ox_N_sf"/>
</dbReference>
<evidence type="ECO:0000256" key="2">
    <source>
        <dbReference type="ARBA" id="ARBA00009347"/>
    </source>
</evidence>
<feature type="domain" description="Acyl-CoA dehydrogenase/oxidase C-terminal" evidence="6">
    <location>
        <begin position="215"/>
        <end position="359"/>
    </location>
</feature>
<gene>
    <name evidence="9" type="ORF">B0T46_12490</name>
</gene>
<dbReference type="InterPro" id="IPR009100">
    <property type="entry name" value="AcylCoA_DH/oxidase_NM_dom_sf"/>
</dbReference>
<dbReference type="OrthoDB" id="9802447at2"/>
<dbReference type="GO" id="GO:0003995">
    <property type="term" value="F:acyl-CoA dehydrogenase activity"/>
    <property type="evidence" value="ECO:0007669"/>
    <property type="project" value="TreeGrafter"/>
</dbReference>